<keyword evidence="7" id="KW-1185">Reference proteome</keyword>
<evidence type="ECO:0000256" key="1">
    <source>
        <dbReference type="ARBA" id="ARBA00022723"/>
    </source>
</evidence>
<feature type="domain" description="EF-hand" evidence="5">
    <location>
        <begin position="118"/>
        <end position="153"/>
    </location>
</feature>
<accession>A0A845MIY3</accession>
<evidence type="ECO:0000256" key="3">
    <source>
        <dbReference type="SAM" id="MobiDB-lite"/>
    </source>
</evidence>
<feature type="chain" id="PRO_5032948698" description="EF-hand domain-containing protein" evidence="4">
    <location>
        <begin position="29"/>
        <end position="180"/>
    </location>
</feature>
<dbReference type="PANTHER" id="PTHR10827:SF98">
    <property type="entry name" value="45 KDA CALCIUM-BINDING PROTEIN"/>
    <property type="match status" value="1"/>
</dbReference>
<evidence type="ECO:0000313" key="7">
    <source>
        <dbReference type="Proteomes" id="UP000445696"/>
    </source>
</evidence>
<dbReference type="SUPFAM" id="SSF47473">
    <property type="entry name" value="EF-hand"/>
    <property type="match status" value="1"/>
</dbReference>
<evidence type="ECO:0000256" key="2">
    <source>
        <dbReference type="ARBA" id="ARBA00022737"/>
    </source>
</evidence>
<dbReference type="AlphaFoldDB" id="A0A845MIY3"/>
<dbReference type="Pfam" id="PF13499">
    <property type="entry name" value="EF-hand_7"/>
    <property type="match status" value="1"/>
</dbReference>
<dbReference type="InterPro" id="IPR018247">
    <property type="entry name" value="EF_Hand_1_Ca_BS"/>
</dbReference>
<dbReference type="PROSITE" id="PS50222">
    <property type="entry name" value="EF_HAND_2"/>
    <property type="match status" value="2"/>
</dbReference>
<sequence length="180" mass="20071">MKETKVMKRKFIIASMIASLTIPALAIAATDGAPKKSHKGDIFERLDTNKDGEISFEEMTAKSTERFSKLDKDGNGTVTVEEMTVSKREFFDKLDADKNGTISKEEAKAFHEMKREMRKERHAARMMEILDSNGDGTVSKEEFTAASDKRFEAADTNKDGILSADELQTMGPKKHGMKKG</sequence>
<feature type="compositionally biased region" description="Basic and acidic residues" evidence="3">
    <location>
        <begin position="138"/>
        <end position="158"/>
    </location>
</feature>
<keyword evidence="1" id="KW-0479">Metal-binding</keyword>
<reference evidence="6 7" key="1">
    <citation type="journal article" date="2014" name="Int. J. Syst. Evol. Microbiol.">
        <title>Sneathiella chungangensis sp. nov., isolated from a marine sand, and emended description of the genus Sneathiella.</title>
        <authorList>
            <person name="Siamphan C."/>
            <person name="Kim H."/>
            <person name="Lee J.S."/>
            <person name="Kim W."/>
        </authorList>
    </citation>
    <scope>NUCLEOTIDE SEQUENCE [LARGE SCALE GENOMIC DNA]</scope>
    <source>
        <strain evidence="6 7">KCTC 32476</strain>
    </source>
</reference>
<protein>
    <recommendedName>
        <fullName evidence="5">EF-hand domain-containing protein</fullName>
    </recommendedName>
</protein>
<feature type="region of interest" description="Disordered" evidence="3">
    <location>
        <begin position="130"/>
        <end position="180"/>
    </location>
</feature>
<proteinExistence type="predicted"/>
<gene>
    <name evidence="6" type="ORF">GQF03_14680</name>
</gene>
<feature type="signal peptide" evidence="4">
    <location>
        <begin position="1"/>
        <end position="28"/>
    </location>
</feature>
<dbReference type="InterPro" id="IPR002048">
    <property type="entry name" value="EF_hand_dom"/>
</dbReference>
<dbReference type="EMBL" id="WTVA01000015">
    <property type="protein sequence ID" value="MZR23582.1"/>
    <property type="molecule type" value="Genomic_DNA"/>
</dbReference>
<dbReference type="InterPro" id="IPR011992">
    <property type="entry name" value="EF-hand-dom_pair"/>
</dbReference>
<dbReference type="SMART" id="SM00054">
    <property type="entry name" value="EFh"/>
    <property type="match status" value="4"/>
</dbReference>
<keyword evidence="4" id="KW-0732">Signal</keyword>
<keyword evidence="2" id="KW-0677">Repeat</keyword>
<dbReference type="GO" id="GO:0005509">
    <property type="term" value="F:calcium ion binding"/>
    <property type="evidence" value="ECO:0007669"/>
    <property type="project" value="InterPro"/>
</dbReference>
<dbReference type="Pfam" id="PF13202">
    <property type="entry name" value="EF-hand_5"/>
    <property type="match status" value="3"/>
</dbReference>
<dbReference type="PANTHER" id="PTHR10827">
    <property type="entry name" value="RETICULOCALBIN"/>
    <property type="match status" value="1"/>
</dbReference>
<feature type="domain" description="EF-hand" evidence="5">
    <location>
        <begin position="58"/>
        <end position="93"/>
    </location>
</feature>
<name>A0A845MIY3_9PROT</name>
<evidence type="ECO:0000313" key="6">
    <source>
        <dbReference type="EMBL" id="MZR23582.1"/>
    </source>
</evidence>
<evidence type="ECO:0000256" key="4">
    <source>
        <dbReference type="SAM" id="SignalP"/>
    </source>
</evidence>
<dbReference type="Gene3D" id="1.10.238.10">
    <property type="entry name" value="EF-hand"/>
    <property type="match status" value="3"/>
</dbReference>
<dbReference type="PROSITE" id="PS00018">
    <property type="entry name" value="EF_HAND_1"/>
    <property type="match status" value="3"/>
</dbReference>
<evidence type="ECO:0000259" key="5">
    <source>
        <dbReference type="PROSITE" id="PS50222"/>
    </source>
</evidence>
<dbReference type="Proteomes" id="UP000445696">
    <property type="component" value="Unassembled WGS sequence"/>
</dbReference>
<comment type="caution">
    <text evidence="6">The sequence shown here is derived from an EMBL/GenBank/DDBJ whole genome shotgun (WGS) entry which is preliminary data.</text>
</comment>
<organism evidence="6 7">
    <name type="scientific">Sneathiella chungangensis</name>
    <dbReference type="NCBI Taxonomy" id="1418234"/>
    <lineage>
        <taxon>Bacteria</taxon>
        <taxon>Pseudomonadati</taxon>
        <taxon>Pseudomonadota</taxon>
        <taxon>Alphaproteobacteria</taxon>
        <taxon>Sneathiellales</taxon>
        <taxon>Sneathiellaceae</taxon>
        <taxon>Sneathiella</taxon>
    </lineage>
</organism>